<comment type="caution">
    <text evidence="3">The sequence shown here is derived from an EMBL/GenBank/DDBJ whole genome shotgun (WGS) entry which is preliminary data.</text>
</comment>
<protein>
    <submittedName>
        <fullName evidence="3">Sugar transferase</fullName>
    </submittedName>
</protein>
<dbReference type="Proteomes" id="UP000662111">
    <property type="component" value="Unassembled WGS sequence"/>
</dbReference>
<proteinExistence type="inferred from homology"/>
<evidence type="ECO:0000313" key="3">
    <source>
        <dbReference type="EMBL" id="GGK79251.1"/>
    </source>
</evidence>
<comment type="similarity">
    <text evidence="1">Belongs to the bacterial sugar transferase family.</text>
</comment>
<evidence type="ECO:0000259" key="2">
    <source>
        <dbReference type="Pfam" id="PF02397"/>
    </source>
</evidence>
<feature type="domain" description="Bacterial sugar transferase" evidence="2">
    <location>
        <begin position="9"/>
        <end position="183"/>
    </location>
</feature>
<evidence type="ECO:0000313" key="4">
    <source>
        <dbReference type="Proteomes" id="UP000662111"/>
    </source>
</evidence>
<dbReference type="EMBL" id="BMLB01000006">
    <property type="protein sequence ID" value="GGK79251.1"/>
    <property type="molecule type" value="Genomic_DNA"/>
</dbReference>
<keyword evidence="3" id="KW-0808">Transferase</keyword>
<dbReference type="Pfam" id="PF02397">
    <property type="entry name" value="Bac_transf"/>
    <property type="match status" value="1"/>
</dbReference>
<organism evidence="3 4">
    <name type="scientific">Ornithinimicrobium pekingense</name>
    <dbReference type="NCBI Taxonomy" id="384677"/>
    <lineage>
        <taxon>Bacteria</taxon>
        <taxon>Bacillati</taxon>
        <taxon>Actinomycetota</taxon>
        <taxon>Actinomycetes</taxon>
        <taxon>Micrococcales</taxon>
        <taxon>Ornithinimicrobiaceae</taxon>
        <taxon>Ornithinimicrobium</taxon>
    </lineage>
</organism>
<dbReference type="PANTHER" id="PTHR30576:SF10">
    <property type="entry name" value="SLL5057 PROTEIN"/>
    <property type="match status" value="1"/>
</dbReference>
<gene>
    <name evidence="3" type="ORF">GCM10011509_29730</name>
</gene>
<reference evidence="4" key="1">
    <citation type="journal article" date="2019" name="Int. J. Syst. Evol. Microbiol.">
        <title>The Global Catalogue of Microorganisms (GCM) 10K type strain sequencing project: providing services to taxonomists for standard genome sequencing and annotation.</title>
        <authorList>
            <consortium name="The Broad Institute Genomics Platform"/>
            <consortium name="The Broad Institute Genome Sequencing Center for Infectious Disease"/>
            <person name="Wu L."/>
            <person name="Ma J."/>
        </authorList>
    </citation>
    <scope>NUCLEOTIDE SEQUENCE [LARGE SCALE GENOMIC DNA]</scope>
    <source>
        <strain evidence="4">CGMCC 1.5362</strain>
    </source>
</reference>
<accession>A0ABQ2FEB3</accession>
<dbReference type="PANTHER" id="PTHR30576">
    <property type="entry name" value="COLANIC BIOSYNTHESIS UDP-GLUCOSE LIPID CARRIER TRANSFERASE"/>
    <property type="match status" value="1"/>
</dbReference>
<dbReference type="RefSeq" id="WP_022922236.1">
    <property type="nucleotide sequence ID" value="NZ_BMLB01000006.1"/>
</dbReference>
<evidence type="ECO:0000256" key="1">
    <source>
        <dbReference type="ARBA" id="ARBA00006464"/>
    </source>
</evidence>
<name>A0ABQ2FEB3_9MICO</name>
<keyword evidence="4" id="KW-1185">Reference proteome</keyword>
<sequence>MTFYSTVGKRTIDVLAASGLLILTAPVHALCAAAVRVSSGPPVYFVQERIGRDGQPFSLMKFRTMQVGTHERSGGYPTPAMVTPMGKVLRKTSLDEIPQLFNILKGDMSIVGPRPALRDQVDRYSQRQRGRLAVRPGLTGLAQVRYRNGATWSVRIESDLEYIAKLSFWRDAAITLRTVPAVLFGAGVQTGQTAEDVDDLGASSPGGLAP</sequence>
<dbReference type="InterPro" id="IPR003362">
    <property type="entry name" value="Bact_transf"/>
</dbReference>
<dbReference type="GO" id="GO:0016740">
    <property type="term" value="F:transferase activity"/>
    <property type="evidence" value="ECO:0007669"/>
    <property type="project" value="UniProtKB-KW"/>
</dbReference>